<dbReference type="AlphaFoldDB" id="A0A5E8C2Y8"/>
<feature type="compositionally biased region" description="Low complexity" evidence="1">
    <location>
        <begin position="1"/>
        <end position="17"/>
    </location>
</feature>
<sequence length="226" mass="25501">MNSGFSRSVLPPSSSSGYATDSDVFDEDHLPSHNNSQYSHYTPAISHSNVVDWARSVHLEASTVSARSQARMKEFEMHTQNFIQLVSTWTESQASREENLQSWQDRVLETFDQAKIDVQKIEQTVASLEFQVIALNDMIMSMKKNQEQTNKSIALIAAKMDKVLFKAVSNSKSPDSKLQPILLYDDDETLLSDSENSQSRLSDIHSRRLLPSSPGPFDLNDFVENL</sequence>
<accession>A0A5E8C2Y8</accession>
<evidence type="ECO:0000313" key="2">
    <source>
        <dbReference type="EMBL" id="VVT57722.1"/>
    </source>
</evidence>
<keyword evidence="3" id="KW-1185">Reference proteome</keyword>
<protein>
    <submittedName>
        <fullName evidence="2">Uncharacterized protein</fullName>
    </submittedName>
</protein>
<feature type="region of interest" description="Disordered" evidence="1">
    <location>
        <begin position="1"/>
        <end position="37"/>
    </location>
</feature>
<organism evidence="2 3">
    <name type="scientific">Magnusiomyces paraingens</name>
    <dbReference type="NCBI Taxonomy" id="2606893"/>
    <lineage>
        <taxon>Eukaryota</taxon>
        <taxon>Fungi</taxon>
        <taxon>Dikarya</taxon>
        <taxon>Ascomycota</taxon>
        <taxon>Saccharomycotina</taxon>
        <taxon>Dipodascomycetes</taxon>
        <taxon>Dipodascales</taxon>
        <taxon>Dipodascaceae</taxon>
        <taxon>Magnusiomyces</taxon>
    </lineage>
</organism>
<reference evidence="2 3" key="1">
    <citation type="submission" date="2019-09" db="EMBL/GenBank/DDBJ databases">
        <authorList>
            <person name="Brejova B."/>
        </authorList>
    </citation>
    <scope>NUCLEOTIDE SEQUENCE [LARGE SCALE GENOMIC DNA]</scope>
</reference>
<dbReference type="EMBL" id="CABVLU010000005">
    <property type="protein sequence ID" value="VVT57722.1"/>
    <property type="molecule type" value="Genomic_DNA"/>
</dbReference>
<dbReference type="RefSeq" id="XP_031856442.1">
    <property type="nucleotide sequence ID" value="XM_032000551.1"/>
</dbReference>
<name>A0A5E8C2Y8_9ASCO</name>
<proteinExistence type="predicted"/>
<gene>
    <name evidence="2" type="ORF">SAPINGB_P005837</name>
</gene>
<evidence type="ECO:0000313" key="3">
    <source>
        <dbReference type="Proteomes" id="UP000398389"/>
    </source>
</evidence>
<dbReference type="GeneID" id="43584651"/>
<evidence type="ECO:0000256" key="1">
    <source>
        <dbReference type="SAM" id="MobiDB-lite"/>
    </source>
</evidence>
<dbReference type="Proteomes" id="UP000398389">
    <property type="component" value="Unassembled WGS sequence"/>
</dbReference>